<keyword evidence="2" id="KW-1185">Reference proteome</keyword>
<gene>
    <name evidence="1" type="ORF">SAMN04488128_105528</name>
</gene>
<dbReference type="EMBL" id="FUWZ01000005">
    <property type="protein sequence ID" value="SKA41840.1"/>
    <property type="molecule type" value="Genomic_DNA"/>
</dbReference>
<dbReference type="AlphaFoldDB" id="A0A1T4TN23"/>
<sequence length="155" mass="17932">MIIDDIEIKISKKLPGRYKHFLNEIDDYCFVSYNEYKDEFPESRGVDWFFWGEQRLAEQVVVNGASANRSAWEIIISYMEIKCGVVDDATTFVAIAEDEGDIYSIWMPGKTFPYGCICMIPEKGRSWKVALRSGWKMHLARAKSPCFRFSKMPSS</sequence>
<accession>A0A1T4TN23</accession>
<evidence type="ECO:0000313" key="1">
    <source>
        <dbReference type="EMBL" id="SKA41840.1"/>
    </source>
</evidence>
<evidence type="ECO:0000313" key="2">
    <source>
        <dbReference type="Proteomes" id="UP000190367"/>
    </source>
</evidence>
<dbReference type="OrthoDB" id="1176918at2"/>
<organism evidence="1 2">
    <name type="scientific">Chitinophaga eiseniae</name>
    <dbReference type="NCBI Taxonomy" id="634771"/>
    <lineage>
        <taxon>Bacteria</taxon>
        <taxon>Pseudomonadati</taxon>
        <taxon>Bacteroidota</taxon>
        <taxon>Chitinophagia</taxon>
        <taxon>Chitinophagales</taxon>
        <taxon>Chitinophagaceae</taxon>
        <taxon>Chitinophaga</taxon>
    </lineage>
</organism>
<proteinExistence type="predicted"/>
<name>A0A1T4TN23_9BACT</name>
<reference evidence="2" key="1">
    <citation type="submission" date="2017-02" db="EMBL/GenBank/DDBJ databases">
        <authorList>
            <person name="Varghese N."/>
            <person name="Submissions S."/>
        </authorList>
    </citation>
    <scope>NUCLEOTIDE SEQUENCE [LARGE SCALE GENOMIC DNA]</scope>
    <source>
        <strain evidence="2">DSM 22224</strain>
    </source>
</reference>
<dbReference type="Proteomes" id="UP000190367">
    <property type="component" value="Unassembled WGS sequence"/>
</dbReference>
<dbReference type="RefSeq" id="WP_078672317.1">
    <property type="nucleotide sequence ID" value="NZ_FUWZ01000005.1"/>
</dbReference>
<protein>
    <submittedName>
        <fullName evidence="1">Uncharacterized protein</fullName>
    </submittedName>
</protein>